<keyword evidence="2" id="KW-1185">Reference proteome</keyword>
<gene>
    <name evidence="1" type="ORF">OM076_22870</name>
</gene>
<protein>
    <recommendedName>
        <fullName evidence="3">Sigma-70 family RNA polymerase sigma factor</fullName>
    </recommendedName>
</protein>
<dbReference type="SUPFAM" id="SSF88659">
    <property type="entry name" value="Sigma3 and sigma4 domains of RNA polymerase sigma factors"/>
    <property type="match status" value="1"/>
</dbReference>
<comment type="caution">
    <text evidence="1">The sequence shown here is derived from an EMBL/GenBank/DDBJ whole genome shotgun (WGS) entry which is preliminary data.</text>
</comment>
<dbReference type="Gene3D" id="1.10.10.10">
    <property type="entry name" value="Winged helix-like DNA-binding domain superfamily/Winged helix DNA-binding domain"/>
    <property type="match status" value="1"/>
</dbReference>
<proteinExistence type="predicted"/>
<dbReference type="InterPro" id="IPR013324">
    <property type="entry name" value="RNA_pol_sigma_r3/r4-like"/>
</dbReference>
<sequence length="179" mass="20087">MTTTEATRERRQALAAFYDAHQRSLQRLVHIKAGGAGAEAVLDACAFAWLTLVRRTDVTLDDRGFGWLATVAMHEAWRTKRDCREVPCGTFATRCEDDRELTDPPSLASDPLDRVLAAELHRERVARFAELIASERRDLLLLAGGYRYREIATLTASTYTAVNHRITRGRARLRDASAS</sequence>
<organism evidence="1 2">
    <name type="scientific">Solirubrobacter ginsenosidimutans</name>
    <dbReference type="NCBI Taxonomy" id="490573"/>
    <lineage>
        <taxon>Bacteria</taxon>
        <taxon>Bacillati</taxon>
        <taxon>Actinomycetota</taxon>
        <taxon>Thermoleophilia</taxon>
        <taxon>Solirubrobacterales</taxon>
        <taxon>Solirubrobacteraceae</taxon>
        <taxon>Solirubrobacter</taxon>
    </lineage>
</organism>
<accession>A0A9X3MV82</accession>
<evidence type="ECO:0008006" key="3">
    <source>
        <dbReference type="Google" id="ProtNLM"/>
    </source>
</evidence>
<evidence type="ECO:0000313" key="2">
    <source>
        <dbReference type="Proteomes" id="UP001149140"/>
    </source>
</evidence>
<dbReference type="EMBL" id="JAPDOD010000023">
    <property type="protein sequence ID" value="MDA0163135.1"/>
    <property type="molecule type" value="Genomic_DNA"/>
</dbReference>
<dbReference type="AlphaFoldDB" id="A0A9X3MV82"/>
<dbReference type="InterPro" id="IPR036388">
    <property type="entry name" value="WH-like_DNA-bd_sf"/>
</dbReference>
<evidence type="ECO:0000313" key="1">
    <source>
        <dbReference type="EMBL" id="MDA0163135.1"/>
    </source>
</evidence>
<dbReference type="RefSeq" id="WP_270042378.1">
    <property type="nucleotide sequence ID" value="NZ_JAPDOD010000023.1"/>
</dbReference>
<name>A0A9X3MV82_9ACTN</name>
<dbReference type="Proteomes" id="UP001149140">
    <property type="component" value="Unassembled WGS sequence"/>
</dbReference>
<reference evidence="1" key="1">
    <citation type="submission" date="2022-10" db="EMBL/GenBank/DDBJ databases">
        <title>The WGS of Solirubrobacter ginsenosidimutans DSM 21036.</title>
        <authorList>
            <person name="Jiang Z."/>
        </authorList>
    </citation>
    <scope>NUCLEOTIDE SEQUENCE</scope>
    <source>
        <strain evidence="1">DSM 21036</strain>
    </source>
</reference>